<dbReference type="PANTHER" id="PTHR22990:SF15">
    <property type="entry name" value="F-BOX ONLY PROTEIN 10"/>
    <property type="match status" value="1"/>
</dbReference>
<dbReference type="PANTHER" id="PTHR22990">
    <property type="entry name" value="F-BOX ONLY PROTEIN"/>
    <property type="match status" value="1"/>
</dbReference>
<dbReference type="SMART" id="SM00722">
    <property type="entry name" value="CASH"/>
    <property type="match status" value="2"/>
</dbReference>
<dbReference type="InterPro" id="IPR011050">
    <property type="entry name" value="Pectin_lyase_fold/virulence"/>
</dbReference>
<dbReference type="InterPro" id="IPR026464">
    <property type="entry name" value="NosD_copper_fam"/>
</dbReference>
<dbReference type="AlphaFoldDB" id="A0A6H1UAV0"/>
<organism evidence="6 7">
    <name type="scientific">Ferrimonas lipolytica</name>
    <dbReference type="NCBI Taxonomy" id="2724191"/>
    <lineage>
        <taxon>Bacteria</taxon>
        <taxon>Pseudomonadati</taxon>
        <taxon>Pseudomonadota</taxon>
        <taxon>Gammaproteobacteria</taxon>
        <taxon>Alteromonadales</taxon>
        <taxon>Ferrimonadaceae</taxon>
        <taxon>Ferrimonas</taxon>
    </lineage>
</organism>
<evidence type="ECO:0000256" key="3">
    <source>
        <dbReference type="ARBA" id="ARBA00022786"/>
    </source>
</evidence>
<dbReference type="InterPro" id="IPR022441">
    <property type="entry name" value="Para_beta_helix_rpt-2"/>
</dbReference>
<feature type="domain" description="Carbohydrate-binding/sugar hydrolysis" evidence="5">
    <location>
        <begin position="53"/>
        <end position="201"/>
    </location>
</feature>
<dbReference type="InterPro" id="IPR012334">
    <property type="entry name" value="Pectin_lyas_fold"/>
</dbReference>
<dbReference type="RefSeq" id="WP_168658744.1">
    <property type="nucleotide sequence ID" value="NZ_CP051180.1"/>
</dbReference>
<feature type="chain" id="PRO_5026192812" evidence="4">
    <location>
        <begin position="28"/>
        <end position="446"/>
    </location>
</feature>
<sequence length="446" mass="47886">MVIIINTKVYRLALLLALLLGSNGVIAATWLVNDDASLAAALAKAKAKDVLTLAPGLYQGGVEIATAVRLVGTGDAVFDAQGIGSGLIINASDVAVSGISVRNYGGDLYNKDAGILIEAGQSNITLRNNLLSGPGFGIRVDDSNGINISGNTIHGDVAVPVIMRGDGIHLKQVNDIVVEANQIDSVRDAIYLETGKGARIDDNVVRFSQYPVHFMYFDNATLNGNRSDDSDGGYALMSSENIELDDNQVSGAREFGILLNMSTACEVLNNTVEAVINPRAKEMFDGEGKGVFIYGARDNSVHHNRFIGSEIGISMALGGEGNLIYGNQFLGNQQQVKYVGSGAVNWSYQGEGNYWDNHQGWDLNRDGISDQAFVPNDALDRLFWIYPEARFLMDSPVVALLRWLDSQLSKPAPTGVYDPFPLMVQRDSNPINPLLTSAGRTGGNDI</sequence>
<accession>A0A6H1UAV0</accession>
<reference evidence="6 7" key="1">
    <citation type="submission" date="2020-04" db="EMBL/GenBank/DDBJ databases">
        <title>Ferrimonas sp. S7 isolated from sea water.</title>
        <authorList>
            <person name="Bae S.S."/>
            <person name="Baek K."/>
        </authorList>
    </citation>
    <scope>NUCLEOTIDE SEQUENCE [LARGE SCALE GENOMIC DNA]</scope>
    <source>
        <strain evidence="6 7">S7</strain>
    </source>
</reference>
<dbReference type="SMART" id="SM00710">
    <property type="entry name" value="PbH1"/>
    <property type="match status" value="9"/>
</dbReference>
<dbReference type="NCBIfam" id="TIGR04247">
    <property type="entry name" value="NosD_copper_fam"/>
    <property type="match status" value="1"/>
</dbReference>
<dbReference type="EMBL" id="CP051180">
    <property type="protein sequence ID" value="QIZ75483.1"/>
    <property type="molecule type" value="Genomic_DNA"/>
</dbReference>
<dbReference type="Gene3D" id="2.160.20.10">
    <property type="entry name" value="Single-stranded right-handed beta-helix, Pectin lyase-like"/>
    <property type="match status" value="2"/>
</dbReference>
<gene>
    <name evidence="6" type="primary">nosD</name>
    <name evidence="6" type="ORF">HER31_00325</name>
</gene>
<feature type="domain" description="Carbohydrate-binding/sugar hydrolysis" evidence="5">
    <location>
        <begin position="221"/>
        <end position="371"/>
    </location>
</feature>
<feature type="signal peptide" evidence="4">
    <location>
        <begin position="1"/>
        <end position="27"/>
    </location>
</feature>
<keyword evidence="3" id="KW-0833">Ubl conjugation pathway</keyword>
<dbReference type="SUPFAM" id="SSF51126">
    <property type="entry name" value="Pectin lyase-like"/>
    <property type="match status" value="1"/>
</dbReference>
<evidence type="ECO:0000256" key="4">
    <source>
        <dbReference type="SAM" id="SignalP"/>
    </source>
</evidence>
<comment type="pathway">
    <text evidence="1">Protein modification; protein ubiquitination.</text>
</comment>
<dbReference type="Proteomes" id="UP000501602">
    <property type="component" value="Chromosome"/>
</dbReference>
<protein>
    <submittedName>
        <fullName evidence="6">Nitrous oxide reductase family maturation protein NosD</fullName>
    </submittedName>
</protein>
<evidence type="ECO:0000259" key="5">
    <source>
        <dbReference type="SMART" id="SM00722"/>
    </source>
</evidence>
<evidence type="ECO:0000256" key="1">
    <source>
        <dbReference type="ARBA" id="ARBA00004906"/>
    </source>
</evidence>
<dbReference type="NCBIfam" id="TIGR03804">
    <property type="entry name" value="para_beta_helix"/>
    <property type="match status" value="1"/>
</dbReference>
<dbReference type="Pfam" id="PF05048">
    <property type="entry name" value="NosD"/>
    <property type="match status" value="1"/>
</dbReference>
<dbReference type="InterPro" id="IPR006633">
    <property type="entry name" value="Carb-bd_sugar_hydrolysis-dom"/>
</dbReference>
<keyword evidence="7" id="KW-1185">Reference proteome</keyword>
<dbReference type="InterPro" id="IPR006626">
    <property type="entry name" value="PbH1"/>
</dbReference>
<name>A0A6H1UAV0_9GAMM</name>
<dbReference type="KEGG" id="fes:HER31_00325"/>
<proteinExistence type="predicted"/>
<keyword evidence="4" id="KW-0732">Signal</keyword>
<evidence type="ECO:0000313" key="7">
    <source>
        <dbReference type="Proteomes" id="UP000501602"/>
    </source>
</evidence>
<dbReference type="InterPro" id="IPR051550">
    <property type="entry name" value="SCF-Subunits/Alg-Epimerases"/>
</dbReference>
<keyword evidence="2" id="KW-0677">Repeat</keyword>
<dbReference type="InterPro" id="IPR007742">
    <property type="entry name" value="NosD_dom"/>
</dbReference>
<evidence type="ECO:0000256" key="2">
    <source>
        <dbReference type="ARBA" id="ARBA00022737"/>
    </source>
</evidence>
<evidence type="ECO:0000313" key="6">
    <source>
        <dbReference type="EMBL" id="QIZ75483.1"/>
    </source>
</evidence>